<dbReference type="PANTHER" id="PTHR28623:SF1">
    <property type="entry name" value="PROTEIN FAM118B"/>
    <property type="match status" value="1"/>
</dbReference>
<evidence type="ECO:0000259" key="10">
    <source>
        <dbReference type="Pfam" id="PF24883"/>
    </source>
</evidence>
<comment type="similarity">
    <text evidence="2">Belongs to the FAM118 family.</text>
</comment>
<dbReference type="Pfam" id="PF24883">
    <property type="entry name" value="NPHP3_N"/>
    <property type="match status" value="1"/>
</dbReference>
<dbReference type="Gene3D" id="3.40.50.300">
    <property type="entry name" value="P-loop containing nucleotide triphosphate hydrolases"/>
    <property type="match status" value="1"/>
</dbReference>
<dbReference type="EMBL" id="CAJNOT010002320">
    <property type="protein sequence ID" value="CAF1305392.1"/>
    <property type="molecule type" value="Genomic_DNA"/>
</dbReference>
<accession>A0A815E162</accession>
<sequence>MADPIQKLKNDIALNNVVIFIGSGVSIYTANDEQKVSDWKGLLKHGLQQCYRSGWMSDEEFEDFDTKFNSSTAEVDDYLLAADQIKAYFQMENDKINNDLYKTLLRETVGNLSAKRLDLVKSIGELGCLILTTNYDSLLEDVLGKKSLRWNEYYSNGIDDSLENLKDYILHVYGHFEDIDSIIFSSHDYYRLFENESRQSKLREIMETKTLLFIGYDVGIFDLNFYSLLKWISFVTDDKPSSMYKLVKSNKYNMFHQISDTSFLENIKEVPYGNNAEDLLEFLKNLKSFTPLIRENLLLTEKKEFVRKKYLNYLINEYAHVSIFGYSNTNMSLPLESVYVELKFDPTHPSIRAMKMLEITEEFKRKLFSPGFFNEHERQQLNRAIIEKNAFNSEMYCRDFMIDQWLNVLLSNKNIFTDNETNAIKTKVNRLKRNILEQNNFKEARQYQIQQAYNDLKHFIVLGHPGSGKTTLSKWLVINMAKQCLGKKNMLFDHIYSRKEKIPILIPIWKYVDQIKENHNENKSTLLQFIYENPTFDSKFFNNEERIELSFLMKESLVEGNVLVIFEGLDEVPIHVDRSDLIKEINTLLERGIDYDVIHNKLIYSIYEQKEIHNTRDPTIGNRFIITSRIEGNYFEDINFFIPRLTIEDMSNDALKLFCSSYMKCINEISIKAGRIMKQNDTDQLYNDITENKDIFHLAINPQLASVIAAVYNQCEGQLPEKRIDLYEKAIEKMIERLITLYIDSSTNYLGKEFGLNATMIWSILQEIAEYLHSKVEGLSEKMLKEIIRKCLLDYQKQSSKSLETKIDKLISNLVDIFKYQAGILNEFGHNSFRFIHRTFQEYLAAKSIIIHNGIEQSEDMIYHNIHNKIGIPNWRVPLSMTFGILSKSIEYSLLFNNIIKRLLKDEKTSSNMQSSILLVPFVIIDSLNDMHFSAKDTEHELIRKLADMLLFDYENMSGFSRLKEHQELIQSYFLKLKRKYDNIMAEWFIEKLNHEDDVAPCANIIYQLKWYNPKFHEIFLKNLHNDSIIWNWPIDSILRFYSNEIKDEVVLTQLKFKITINKNPEMIKFIVNSNAWLPLIIALYGGYKNYKTPSSISEYYEIAQFLDLSSMERAPFTFYYQEIWDRDDAAYSMAVYLDTKIKKERWTEKPIFDKYDIYKESFLTNKILELLHEGKSTIELIEDLHKQINSQKLSKSEKVEISIALIALGDFDFINVLIAEEEETFIKNFRNRIEQLIDILKDPIARWSSHISKYLLEIYNGMKANQLLHDINFLHYCRIYLSILANSGALPIDTRILAEAVDNIEDKYSLYAEYFAFQIAGMANNFQYQVAVLCDQCISSSEPDQIIKSFLKISDTIQIYRPVRGYPWVTDIFTFKLNNDDDANVDIPIALFNCLENINTNIAYLVDTVSETFRKKEYFKKNSELIPLVVLLHFGIISKDSDRLRIYKNLLPELAEQYDVKEFLFERIQSMCNPYYKSRALYQLAEFYDEKSYELLNESFILTKNIQEPTLKFQVLEKIFSITHYKEVDRKLFIQKIVDELILTFENIDDLHNRIIASIRLSFYGSREFRKKYLTIAIETLDRMNEDNDKIKLIIKLKSLIIIYDDLLIKINGMIETLKNKMYNYFVNSYYGRILFTETLQVSKSNVNLENENDNKEIVDLSNYAELQSLFVLVAQLNDTKLIMDKTESTDQLWIHLFKDTDNQSNIEKILTIGLHDGIFLTPQVAIIIDELIEKGKENHISMLFPYIIKPSNEVLPVVQRWFTQYNNNNNQIKNLAALLLAEARHVFESVIDTIIDLLKSDNDQMRYRAQRIFQHPERDVKEPSKRLSVLGEKTMMKILEHALVKEHLPRVRAYFSTFFYDLLWDDPVVFHNLSQNMNQLQERNSVSERRIQFLDRIYFINNHTWNSIMQTLESSLYPLYIEKLLHSTMHLARRSQIIEDDWIKFARLLAVSDTCQFQEHVYFSHTDMELIQVILDEVSASTTITDETYFENLESILIIQTTIKVEDLSRQNYDQIQHIGRCNFTVSNDVNKTILNLLSNFSINIVLMENLIQWLILKMISFNGFDDTIFELILCETLLSLVSACVQKEDYLYRKITNSPNFNKVQMIQLLEKMLNYHPYFPARGNAFILLSAMEQFDHKVIINAMNTLFDENLVKEYSVIGVPLIRLSSDELIDDLMVYLKSESAIKVYEILKILTEFALNEKIDMNSKSKIMNYLTNEIVQLKSKKLVNYYYTDIKIPFTTTLEHEYYKAWIKIQGLSGKAQYSINIKESNK</sequence>
<keyword evidence="7" id="KW-0539">Nucleus</keyword>
<dbReference type="Proteomes" id="UP000663864">
    <property type="component" value="Unassembled WGS sequence"/>
</dbReference>
<evidence type="ECO:0000256" key="2">
    <source>
        <dbReference type="ARBA" id="ARBA00006491"/>
    </source>
</evidence>
<keyword evidence="6" id="KW-0007">Acetylation</keyword>
<evidence type="ECO:0000256" key="3">
    <source>
        <dbReference type="ARBA" id="ARBA00014026"/>
    </source>
</evidence>
<name>A0A815E162_9BILA</name>
<dbReference type="GO" id="GO:0016604">
    <property type="term" value="C:nuclear body"/>
    <property type="evidence" value="ECO:0007669"/>
    <property type="project" value="UniProtKB-SubCell"/>
</dbReference>
<evidence type="ECO:0000256" key="1">
    <source>
        <dbReference type="ARBA" id="ARBA00003199"/>
    </source>
</evidence>
<feature type="coiled-coil region" evidence="9">
    <location>
        <begin position="1872"/>
        <end position="1899"/>
    </location>
</feature>
<evidence type="ECO:0000256" key="5">
    <source>
        <dbReference type="ARBA" id="ARBA00022737"/>
    </source>
</evidence>
<comment type="function">
    <text evidence="1">May play a role in Cajal bodies formation.</text>
</comment>
<evidence type="ECO:0000256" key="7">
    <source>
        <dbReference type="ARBA" id="ARBA00023242"/>
    </source>
</evidence>
<dbReference type="InterPro" id="IPR056884">
    <property type="entry name" value="NPHP3-like_N"/>
</dbReference>
<evidence type="ECO:0000313" key="12">
    <source>
        <dbReference type="Proteomes" id="UP000663864"/>
    </source>
</evidence>
<protein>
    <recommendedName>
        <fullName evidence="3">Protein FAM118B</fullName>
    </recommendedName>
</protein>
<evidence type="ECO:0000256" key="9">
    <source>
        <dbReference type="SAM" id="Coils"/>
    </source>
</evidence>
<dbReference type="PANTHER" id="PTHR28623">
    <property type="entry name" value="PROTEIN FAM118B"/>
    <property type="match status" value="1"/>
</dbReference>
<dbReference type="SUPFAM" id="SSF52540">
    <property type="entry name" value="P-loop containing nucleoside triphosphate hydrolases"/>
    <property type="match status" value="1"/>
</dbReference>
<proteinExistence type="inferred from homology"/>
<comment type="caution">
    <text evidence="11">The sequence shown here is derived from an EMBL/GenBank/DDBJ whole genome shotgun (WGS) entry which is preliminary data.</text>
</comment>
<gene>
    <name evidence="11" type="ORF">ZHD862_LOCUS28190</name>
</gene>
<organism evidence="11 12">
    <name type="scientific">Rotaria sordida</name>
    <dbReference type="NCBI Taxonomy" id="392033"/>
    <lineage>
        <taxon>Eukaryota</taxon>
        <taxon>Metazoa</taxon>
        <taxon>Spiralia</taxon>
        <taxon>Gnathifera</taxon>
        <taxon>Rotifera</taxon>
        <taxon>Eurotatoria</taxon>
        <taxon>Bdelloidea</taxon>
        <taxon>Philodinida</taxon>
        <taxon>Philodinidae</taxon>
        <taxon>Rotaria</taxon>
    </lineage>
</organism>
<comment type="subcellular location">
    <subcellularLocation>
        <location evidence="8">Nucleus</location>
        <location evidence="8">Nuclear body</location>
    </subcellularLocation>
</comment>
<dbReference type="InterPro" id="IPR027417">
    <property type="entry name" value="P-loop_NTPase"/>
</dbReference>
<evidence type="ECO:0000313" key="11">
    <source>
        <dbReference type="EMBL" id="CAF1305392.1"/>
    </source>
</evidence>
<evidence type="ECO:0000256" key="4">
    <source>
        <dbReference type="ARBA" id="ARBA00022553"/>
    </source>
</evidence>
<reference evidence="11" key="1">
    <citation type="submission" date="2021-02" db="EMBL/GenBank/DDBJ databases">
        <authorList>
            <person name="Nowell W R."/>
        </authorList>
    </citation>
    <scope>NUCLEOTIDE SEQUENCE</scope>
</reference>
<keyword evidence="4" id="KW-0597">Phosphoprotein</keyword>
<dbReference type="InterPro" id="IPR038916">
    <property type="entry name" value="FAM118"/>
</dbReference>
<feature type="domain" description="Nephrocystin 3-like N-terminal" evidence="10">
    <location>
        <begin position="453"/>
        <end position="589"/>
    </location>
</feature>
<dbReference type="Pfam" id="PF13289">
    <property type="entry name" value="SIR2_2"/>
    <property type="match status" value="1"/>
</dbReference>
<evidence type="ECO:0000256" key="6">
    <source>
        <dbReference type="ARBA" id="ARBA00022990"/>
    </source>
</evidence>
<keyword evidence="9" id="KW-0175">Coiled coil</keyword>
<evidence type="ECO:0000256" key="8">
    <source>
        <dbReference type="ARBA" id="ARBA00034306"/>
    </source>
</evidence>
<keyword evidence="5" id="KW-0677">Repeat</keyword>